<proteinExistence type="inferred from homology"/>
<evidence type="ECO:0000256" key="3">
    <source>
        <dbReference type="ARBA" id="ARBA00005985"/>
    </source>
</evidence>
<feature type="signal peptide" evidence="8">
    <location>
        <begin position="1"/>
        <end position="38"/>
    </location>
</feature>
<keyword evidence="10" id="KW-1185">Reference proteome</keyword>
<evidence type="ECO:0000256" key="2">
    <source>
        <dbReference type="ARBA" id="ARBA00004141"/>
    </source>
</evidence>
<dbReference type="GO" id="GO:0005743">
    <property type="term" value="C:mitochondrial inner membrane"/>
    <property type="evidence" value="ECO:0007669"/>
    <property type="project" value="TreeGrafter"/>
</dbReference>
<reference evidence="9" key="2">
    <citation type="submission" date="2024-10" db="UniProtKB">
        <authorList>
            <consortium name="EnsemblProtists"/>
        </authorList>
    </citation>
    <scope>IDENTIFICATION</scope>
</reference>
<comment type="cofactor">
    <cofactor evidence="1">
        <name>Mg(2+)</name>
        <dbReference type="ChEBI" id="CHEBI:18420"/>
    </cofactor>
</comment>
<organism evidence="9 10">
    <name type="scientific">Emiliania huxleyi (strain CCMP1516)</name>
    <dbReference type="NCBI Taxonomy" id="280463"/>
    <lineage>
        <taxon>Eukaryota</taxon>
        <taxon>Haptista</taxon>
        <taxon>Haptophyta</taxon>
        <taxon>Prymnesiophyceae</taxon>
        <taxon>Isochrysidales</taxon>
        <taxon>Noelaerhabdaceae</taxon>
        <taxon>Emiliania</taxon>
    </lineage>
</organism>
<dbReference type="InterPro" id="IPR039653">
    <property type="entry name" value="Prenyltransferase"/>
</dbReference>
<dbReference type="AlphaFoldDB" id="A0A0D3KF49"/>
<dbReference type="Pfam" id="PF01040">
    <property type="entry name" value="UbiA"/>
    <property type="match status" value="1"/>
</dbReference>
<dbReference type="InterPro" id="IPR030470">
    <property type="entry name" value="UbiA_prenylTrfase_CS"/>
</dbReference>
<evidence type="ECO:0000313" key="10">
    <source>
        <dbReference type="Proteomes" id="UP000013827"/>
    </source>
</evidence>
<dbReference type="STRING" id="2903.R1FM00"/>
<feature type="chain" id="PRO_5045506958" description="4-hydroxybenzoate octaprenyltransferase" evidence="8">
    <location>
        <begin position="39"/>
        <end position="159"/>
    </location>
</feature>
<dbReference type="PANTHER" id="PTHR11048:SF28">
    <property type="entry name" value="4-HYDROXYBENZOATE POLYPRENYLTRANSFERASE, MITOCHONDRIAL"/>
    <property type="match status" value="1"/>
</dbReference>
<dbReference type="eggNOG" id="KOG1381">
    <property type="taxonomic scope" value="Eukaryota"/>
</dbReference>
<dbReference type="GO" id="GO:0006744">
    <property type="term" value="P:ubiquinone biosynthetic process"/>
    <property type="evidence" value="ECO:0007669"/>
    <property type="project" value="TreeGrafter"/>
</dbReference>
<keyword evidence="6" id="KW-1133">Transmembrane helix</keyword>
<dbReference type="InterPro" id="IPR000537">
    <property type="entry name" value="UbiA_prenyltransferase"/>
</dbReference>
<evidence type="ECO:0000256" key="6">
    <source>
        <dbReference type="ARBA" id="ARBA00022989"/>
    </source>
</evidence>
<dbReference type="PROSITE" id="PS00943">
    <property type="entry name" value="UBIA"/>
    <property type="match status" value="1"/>
</dbReference>
<evidence type="ECO:0008006" key="11">
    <source>
        <dbReference type="Google" id="ProtNLM"/>
    </source>
</evidence>
<evidence type="ECO:0000256" key="7">
    <source>
        <dbReference type="ARBA" id="ARBA00023136"/>
    </source>
</evidence>
<keyword evidence="7" id="KW-0472">Membrane</keyword>
<dbReference type="Gene3D" id="1.10.357.140">
    <property type="entry name" value="UbiA prenyltransferase"/>
    <property type="match status" value="1"/>
</dbReference>
<keyword evidence="8" id="KW-0732">Signal</keyword>
<protein>
    <recommendedName>
        <fullName evidence="11">4-hydroxybenzoate octaprenyltransferase</fullName>
    </recommendedName>
</protein>
<evidence type="ECO:0000256" key="1">
    <source>
        <dbReference type="ARBA" id="ARBA00001946"/>
    </source>
</evidence>
<comment type="subcellular location">
    <subcellularLocation>
        <location evidence="2">Membrane</location>
        <topology evidence="2">Multi-pass membrane protein</topology>
    </subcellularLocation>
</comment>
<sequence length="159" mass="17183">MSARMPAWLVPYGELARWDRPIGTWLLLWPCLWSIALAAPAGTPPDPLLCSLFAAGAVAMRGAGCTINDLWDRDFDRRVERTRHRPLARGALQPVTPALRLQAIGFLGAQLSVALGVLLALPLPAVAAGLASTPLWVLYPLAKRVTDWPQAAEMPSARS</sequence>
<dbReference type="KEGG" id="ehx:EMIHUDRAFT_45902"/>
<evidence type="ECO:0000256" key="5">
    <source>
        <dbReference type="ARBA" id="ARBA00022692"/>
    </source>
</evidence>
<evidence type="ECO:0000256" key="4">
    <source>
        <dbReference type="ARBA" id="ARBA00022679"/>
    </source>
</evidence>
<evidence type="ECO:0000313" key="9">
    <source>
        <dbReference type="EnsemblProtists" id="EOD34384"/>
    </source>
</evidence>
<accession>A0A0D3KF49</accession>
<dbReference type="PANTHER" id="PTHR11048">
    <property type="entry name" value="PRENYLTRANSFERASES"/>
    <property type="match status" value="1"/>
</dbReference>
<reference evidence="10" key="1">
    <citation type="journal article" date="2013" name="Nature">
        <title>Pan genome of the phytoplankton Emiliania underpins its global distribution.</title>
        <authorList>
            <person name="Read B.A."/>
            <person name="Kegel J."/>
            <person name="Klute M.J."/>
            <person name="Kuo A."/>
            <person name="Lefebvre S.C."/>
            <person name="Maumus F."/>
            <person name="Mayer C."/>
            <person name="Miller J."/>
            <person name="Monier A."/>
            <person name="Salamov A."/>
            <person name="Young J."/>
            <person name="Aguilar M."/>
            <person name="Claverie J.M."/>
            <person name="Frickenhaus S."/>
            <person name="Gonzalez K."/>
            <person name="Herman E.K."/>
            <person name="Lin Y.C."/>
            <person name="Napier J."/>
            <person name="Ogata H."/>
            <person name="Sarno A.F."/>
            <person name="Shmutz J."/>
            <person name="Schroeder D."/>
            <person name="de Vargas C."/>
            <person name="Verret F."/>
            <person name="von Dassow P."/>
            <person name="Valentin K."/>
            <person name="Van de Peer Y."/>
            <person name="Wheeler G."/>
            <person name="Dacks J.B."/>
            <person name="Delwiche C.F."/>
            <person name="Dyhrman S.T."/>
            <person name="Glockner G."/>
            <person name="John U."/>
            <person name="Richards T."/>
            <person name="Worden A.Z."/>
            <person name="Zhang X."/>
            <person name="Grigoriev I.V."/>
            <person name="Allen A.E."/>
            <person name="Bidle K."/>
            <person name="Borodovsky M."/>
            <person name="Bowler C."/>
            <person name="Brownlee C."/>
            <person name="Cock J.M."/>
            <person name="Elias M."/>
            <person name="Gladyshev V.N."/>
            <person name="Groth M."/>
            <person name="Guda C."/>
            <person name="Hadaegh A."/>
            <person name="Iglesias-Rodriguez M.D."/>
            <person name="Jenkins J."/>
            <person name="Jones B.M."/>
            <person name="Lawson T."/>
            <person name="Leese F."/>
            <person name="Lindquist E."/>
            <person name="Lobanov A."/>
            <person name="Lomsadze A."/>
            <person name="Malik S.B."/>
            <person name="Marsh M.E."/>
            <person name="Mackinder L."/>
            <person name="Mock T."/>
            <person name="Mueller-Roeber B."/>
            <person name="Pagarete A."/>
            <person name="Parker M."/>
            <person name="Probert I."/>
            <person name="Quesneville H."/>
            <person name="Raines C."/>
            <person name="Rensing S.A."/>
            <person name="Riano-Pachon D.M."/>
            <person name="Richier S."/>
            <person name="Rokitta S."/>
            <person name="Shiraiwa Y."/>
            <person name="Soanes D.M."/>
            <person name="van der Giezen M."/>
            <person name="Wahlund T.M."/>
            <person name="Williams B."/>
            <person name="Wilson W."/>
            <person name="Wolfe G."/>
            <person name="Wurch L.L."/>
        </authorList>
    </citation>
    <scope>NUCLEOTIDE SEQUENCE</scope>
</reference>
<dbReference type="Proteomes" id="UP000013827">
    <property type="component" value="Unassembled WGS sequence"/>
</dbReference>
<keyword evidence="4" id="KW-0808">Transferase</keyword>
<dbReference type="HOGENOM" id="CLU_034879_6_0_1"/>
<dbReference type="GO" id="GO:0016765">
    <property type="term" value="F:transferase activity, transferring alkyl or aryl (other than methyl) groups"/>
    <property type="evidence" value="ECO:0007669"/>
    <property type="project" value="InterPro"/>
</dbReference>
<dbReference type="CDD" id="cd13959">
    <property type="entry name" value="PT_UbiA_COQ2"/>
    <property type="match status" value="1"/>
</dbReference>
<dbReference type="PaxDb" id="2903-EOD34384"/>
<dbReference type="EnsemblProtists" id="EOD34384">
    <property type="protein sequence ID" value="EOD34384"/>
    <property type="gene ID" value="EMIHUDRAFT_45902"/>
</dbReference>
<dbReference type="InterPro" id="IPR044878">
    <property type="entry name" value="UbiA_sf"/>
</dbReference>
<name>A0A0D3KF49_EMIH1</name>
<comment type="similarity">
    <text evidence="3">Belongs to the UbiA prenyltransferase family.</text>
</comment>
<evidence type="ECO:0000256" key="8">
    <source>
        <dbReference type="SAM" id="SignalP"/>
    </source>
</evidence>
<keyword evidence="5" id="KW-0812">Transmembrane</keyword>